<comment type="caution">
    <text evidence="2">The sequence shown here is derived from an EMBL/GenBank/DDBJ whole genome shotgun (WGS) entry which is preliminary data.</text>
</comment>
<dbReference type="Pfam" id="PF12802">
    <property type="entry name" value="MarR_2"/>
    <property type="match status" value="1"/>
</dbReference>
<dbReference type="GO" id="GO:0003700">
    <property type="term" value="F:DNA-binding transcription factor activity"/>
    <property type="evidence" value="ECO:0007669"/>
    <property type="project" value="InterPro"/>
</dbReference>
<accession>A0A1E3R581</accession>
<dbReference type="SMART" id="SM00347">
    <property type="entry name" value="HTH_MARR"/>
    <property type="match status" value="1"/>
</dbReference>
<dbReference type="InterPro" id="IPR039422">
    <property type="entry name" value="MarR/SlyA-like"/>
</dbReference>
<name>A0A1E3R581_9MYCO</name>
<dbReference type="Gene3D" id="1.10.10.10">
    <property type="entry name" value="Winged helix-like DNA-binding domain superfamily/Winged helix DNA-binding domain"/>
    <property type="match status" value="1"/>
</dbReference>
<dbReference type="Proteomes" id="UP000094243">
    <property type="component" value="Unassembled WGS sequence"/>
</dbReference>
<gene>
    <name evidence="2" type="ORF">BHQ17_24980</name>
</gene>
<sequence length="157" mass="17701">MVEVEWLSEPEQQMWRGYLDSTRLLLRALDRQLEVTAAISFADYEVLGLLSEAPQRRLRMSEIAGAAVTTRSGVTRAVNRLAHAGWLRRVPCPEDKRGLFAELTEAGFAKLQLAAPGHVATVRRNVFDLLSPRDVRLFTHAYAEIRAHLLDDAEHPD</sequence>
<dbReference type="InterPro" id="IPR000835">
    <property type="entry name" value="HTH_MarR-typ"/>
</dbReference>
<dbReference type="GO" id="GO:0006950">
    <property type="term" value="P:response to stress"/>
    <property type="evidence" value="ECO:0007669"/>
    <property type="project" value="TreeGrafter"/>
</dbReference>
<dbReference type="AlphaFoldDB" id="A0A1E3R581"/>
<evidence type="ECO:0000313" key="3">
    <source>
        <dbReference type="Proteomes" id="UP000094243"/>
    </source>
</evidence>
<dbReference type="OrthoDB" id="8635520at2"/>
<dbReference type="EMBL" id="MIGZ01000216">
    <property type="protein sequence ID" value="ODQ84994.1"/>
    <property type="molecule type" value="Genomic_DNA"/>
</dbReference>
<organism evidence="2 3">
    <name type="scientific">Mycolicibacterium holsaticum</name>
    <dbReference type="NCBI Taxonomy" id="152142"/>
    <lineage>
        <taxon>Bacteria</taxon>
        <taxon>Bacillati</taxon>
        <taxon>Actinomycetota</taxon>
        <taxon>Actinomycetes</taxon>
        <taxon>Mycobacteriales</taxon>
        <taxon>Mycobacteriaceae</taxon>
        <taxon>Mycolicibacterium</taxon>
    </lineage>
</organism>
<dbReference type="PRINTS" id="PR00598">
    <property type="entry name" value="HTHMARR"/>
</dbReference>
<evidence type="ECO:0000313" key="2">
    <source>
        <dbReference type="EMBL" id="ODQ84994.1"/>
    </source>
</evidence>
<feature type="domain" description="HTH marR-type" evidence="1">
    <location>
        <begin position="11"/>
        <end position="147"/>
    </location>
</feature>
<dbReference type="PROSITE" id="PS50995">
    <property type="entry name" value="HTH_MARR_2"/>
    <property type="match status" value="1"/>
</dbReference>
<dbReference type="PANTHER" id="PTHR33164:SF99">
    <property type="entry name" value="MARR FAMILY REGULATORY PROTEIN"/>
    <property type="match status" value="1"/>
</dbReference>
<dbReference type="PANTHER" id="PTHR33164">
    <property type="entry name" value="TRANSCRIPTIONAL REGULATOR, MARR FAMILY"/>
    <property type="match status" value="1"/>
</dbReference>
<dbReference type="SUPFAM" id="SSF46785">
    <property type="entry name" value="Winged helix' DNA-binding domain"/>
    <property type="match status" value="1"/>
</dbReference>
<dbReference type="InterPro" id="IPR036390">
    <property type="entry name" value="WH_DNA-bd_sf"/>
</dbReference>
<reference evidence="3" key="1">
    <citation type="submission" date="2016-09" db="EMBL/GenBank/DDBJ databases">
        <authorList>
            <person name="Greninger A.L."/>
            <person name="Jerome K.R."/>
            <person name="Mcnair B."/>
            <person name="Wallis C."/>
            <person name="Fang F."/>
        </authorList>
    </citation>
    <scope>NUCLEOTIDE SEQUENCE [LARGE SCALE GENOMIC DNA]</scope>
    <source>
        <strain evidence="3">M7</strain>
    </source>
</reference>
<protein>
    <submittedName>
        <fullName evidence="2">MarR family transcriptional regulator</fullName>
    </submittedName>
</protein>
<proteinExistence type="predicted"/>
<keyword evidence="3" id="KW-1185">Reference proteome</keyword>
<dbReference type="InterPro" id="IPR036388">
    <property type="entry name" value="WH-like_DNA-bd_sf"/>
</dbReference>
<dbReference type="RefSeq" id="WP_069407736.1">
    <property type="nucleotide sequence ID" value="NZ_MIGZ01000216.1"/>
</dbReference>
<evidence type="ECO:0000259" key="1">
    <source>
        <dbReference type="PROSITE" id="PS50995"/>
    </source>
</evidence>